<accession>A0ABT5BDG5</accession>
<dbReference type="RefSeq" id="WP_272003515.1">
    <property type="nucleotide sequence ID" value="NZ_JAQNDN010000019.1"/>
</dbReference>
<proteinExistence type="predicted"/>
<reference evidence="3 4" key="1">
    <citation type="submission" date="2022-11" db="EMBL/GenBank/DDBJ databases">
        <title>Minimal conservation of predation-associated metabolite biosynthetic gene clusters underscores biosynthetic potential of Myxococcota including descriptions for ten novel species: Archangium lansinium sp. nov., Myxococcus landrumus sp. nov., Nannocystis bai.</title>
        <authorList>
            <person name="Ahearne A."/>
            <person name="Stevens C."/>
            <person name="Dowd S."/>
        </authorList>
    </citation>
    <scope>NUCLEOTIDE SEQUENCE [LARGE SCALE GENOMIC DNA]</scope>
    <source>
        <strain evidence="3 4">NCELM</strain>
    </source>
</reference>
<feature type="signal peptide" evidence="2">
    <location>
        <begin position="1"/>
        <end position="30"/>
    </location>
</feature>
<sequence>MNLSNRQLISRAALAAPVCLSLLAAACSEAGGRDSASAGASYGVITTVQPGAVATTEEDSADVPTTSEGTGTGTSSSTGAAEETGAPGEEPQGEPSDSGPKFDLGDSPEPADTEGQADKPCVKIDLLFVVDNSSSMKQEQVNLVASFPTFVSEMQDQLADAESLHIGVVSTDDYEYNEPGCTDTLGALVTQTGGEGSSDAVCGPYASGKRFMTQDDDLPARFTCAAQVGIDGSGDEMPIDAALAALGPDLAGPGGCNEQFMREDALLVLVIITDEEEDGSAGDPPQWFSAITALKGGIETNIVVLSLIGPKNPACKDAAEIGERLTEFTEMFTYGSVGQICAANYQMFFHDAITGIAEACGGFTPPG</sequence>
<organism evidence="3 4">
    <name type="scientific">Nannocystis radixulma</name>
    <dbReference type="NCBI Taxonomy" id="2995305"/>
    <lineage>
        <taxon>Bacteria</taxon>
        <taxon>Pseudomonadati</taxon>
        <taxon>Myxococcota</taxon>
        <taxon>Polyangia</taxon>
        <taxon>Nannocystales</taxon>
        <taxon>Nannocystaceae</taxon>
        <taxon>Nannocystis</taxon>
    </lineage>
</organism>
<evidence type="ECO:0000313" key="4">
    <source>
        <dbReference type="Proteomes" id="UP001217838"/>
    </source>
</evidence>
<name>A0ABT5BDG5_9BACT</name>
<evidence type="ECO:0000256" key="2">
    <source>
        <dbReference type="SAM" id="SignalP"/>
    </source>
</evidence>
<feature type="region of interest" description="Disordered" evidence="1">
    <location>
        <begin position="53"/>
        <end position="118"/>
    </location>
</feature>
<keyword evidence="2" id="KW-0732">Signal</keyword>
<dbReference type="PROSITE" id="PS51257">
    <property type="entry name" value="PROKAR_LIPOPROTEIN"/>
    <property type="match status" value="1"/>
</dbReference>
<dbReference type="Gene3D" id="3.40.50.410">
    <property type="entry name" value="von Willebrand factor, type A domain"/>
    <property type="match status" value="1"/>
</dbReference>
<evidence type="ECO:0008006" key="5">
    <source>
        <dbReference type="Google" id="ProtNLM"/>
    </source>
</evidence>
<dbReference type="SUPFAM" id="SSF53300">
    <property type="entry name" value="vWA-like"/>
    <property type="match status" value="1"/>
</dbReference>
<keyword evidence="4" id="KW-1185">Reference proteome</keyword>
<protein>
    <recommendedName>
        <fullName evidence="5">VWFA domain-containing protein</fullName>
    </recommendedName>
</protein>
<dbReference type="InterPro" id="IPR036465">
    <property type="entry name" value="vWFA_dom_sf"/>
</dbReference>
<feature type="compositionally biased region" description="Low complexity" evidence="1">
    <location>
        <begin position="65"/>
        <end position="95"/>
    </location>
</feature>
<evidence type="ECO:0000256" key="1">
    <source>
        <dbReference type="SAM" id="MobiDB-lite"/>
    </source>
</evidence>
<dbReference type="Proteomes" id="UP001217838">
    <property type="component" value="Unassembled WGS sequence"/>
</dbReference>
<feature type="chain" id="PRO_5045368338" description="VWFA domain-containing protein" evidence="2">
    <location>
        <begin position="31"/>
        <end position="367"/>
    </location>
</feature>
<comment type="caution">
    <text evidence="3">The sequence shown here is derived from an EMBL/GenBank/DDBJ whole genome shotgun (WGS) entry which is preliminary data.</text>
</comment>
<dbReference type="EMBL" id="JAQNDN010000019">
    <property type="protein sequence ID" value="MDC0672189.1"/>
    <property type="molecule type" value="Genomic_DNA"/>
</dbReference>
<gene>
    <name evidence="3" type="ORF">POL58_30860</name>
</gene>
<evidence type="ECO:0000313" key="3">
    <source>
        <dbReference type="EMBL" id="MDC0672189.1"/>
    </source>
</evidence>